<dbReference type="AlphaFoldDB" id="A0A9P1CF59"/>
<protein>
    <submittedName>
        <fullName evidence="1">Uncharacterized protein</fullName>
    </submittedName>
</protein>
<proteinExistence type="predicted"/>
<comment type="caution">
    <text evidence="1">The sequence shown here is derived from an EMBL/GenBank/DDBJ whole genome shotgun (WGS) entry which is preliminary data.</text>
</comment>
<name>A0A9P1CF59_9DINO</name>
<evidence type="ECO:0000313" key="1">
    <source>
        <dbReference type="EMBL" id="CAI3990519.1"/>
    </source>
</evidence>
<reference evidence="2" key="2">
    <citation type="submission" date="2024-04" db="EMBL/GenBank/DDBJ databases">
        <authorList>
            <person name="Chen Y."/>
            <person name="Shah S."/>
            <person name="Dougan E. K."/>
            <person name="Thang M."/>
            <person name="Chan C."/>
        </authorList>
    </citation>
    <scope>NUCLEOTIDE SEQUENCE [LARGE SCALE GENOMIC DNA]</scope>
</reference>
<evidence type="ECO:0000313" key="2">
    <source>
        <dbReference type="EMBL" id="CAL1143894.1"/>
    </source>
</evidence>
<dbReference type="EMBL" id="CAMXCT030001487">
    <property type="protein sequence ID" value="CAL4777831.1"/>
    <property type="molecule type" value="Genomic_DNA"/>
</dbReference>
<reference evidence="1" key="1">
    <citation type="submission" date="2022-10" db="EMBL/GenBank/DDBJ databases">
        <authorList>
            <person name="Chen Y."/>
            <person name="Dougan E. K."/>
            <person name="Chan C."/>
            <person name="Rhodes N."/>
            <person name="Thang M."/>
        </authorList>
    </citation>
    <scope>NUCLEOTIDE SEQUENCE</scope>
</reference>
<dbReference type="Proteomes" id="UP001152797">
    <property type="component" value="Unassembled WGS sequence"/>
</dbReference>
<evidence type="ECO:0000313" key="3">
    <source>
        <dbReference type="Proteomes" id="UP001152797"/>
    </source>
</evidence>
<dbReference type="EMBL" id="CAMXCT020001487">
    <property type="protein sequence ID" value="CAL1143894.1"/>
    <property type="molecule type" value="Genomic_DNA"/>
</dbReference>
<sequence>MGEIPQTQDMFTEEIPDIPIPCFPMAGGWLITKEFCFYGGGFEELLQEWERGMMYQFDELKKKNPRKTLQEVAEEFNTYEGFRMPFVNFVSCMNDVTYRCHAVKDEDMPRCSIGFWALRKISNIT</sequence>
<gene>
    <name evidence="1" type="ORF">C1SCF055_LOCUS17503</name>
</gene>
<accession>A0A9P1CF59</accession>
<dbReference type="EMBL" id="CAMXCT010001487">
    <property type="protein sequence ID" value="CAI3990519.1"/>
    <property type="molecule type" value="Genomic_DNA"/>
</dbReference>
<organism evidence="1">
    <name type="scientific">Cladocopium goreaui</name>
    <dbReference type="NCBI Taxonomy" id="2562237"/>
    <lineage>
        <taxon>Eukaryota</taxon>
        <taxon>Sar</taxon>
        <taxon>Alveolata</taxon>
        <taxon>Dinophyceae</taxon>
        <taxon>Suessiales</taxon>
        <taxon>Symbiodiniaceae</taxon>
        <taxon>Cladocopium</taxon>
    </lineage>
</organism>
<keyword evidence="3" id="KW-1185">Reference proteome</keyword>